<organism evidence="13 14">
    <name type="scientific">Sphagnum jensenii</name>
    <dbReference type="NCBI Taxonomy" id="128206"/>
    <lineage>
        <taxon>Eukaryota</taxon>
        <taxon>Viridiplantae</taxon>
        <taxon>Streptophyta</taxon>
        <taxon>Embryophyta</taxon>
        <taxon>Bryophyta</taxon>
        <taxon>Sphagnophytina</taxon>
        <taxon>Sphagnopsida</taxon>
        <taxon>Sphagnales</taxon>
        <taxon>Sphagnaceae</taxon>
        <taxon>Sphagnum</taxon>
    </lineage>
</organism>
<dbReference type="PANTHER" id="PTHR10953">
    <property type="entry name" value="UBIQUITIN-ACTIVATING ENZYME E1"/>
    <property type="match status" value="1"/>
</dbReference>
<keyword evidence="7 8" id="KW-0067">ATP-binding</keyword>
<dbReference type="SUPFAM" id="SSF69572">
    <property type="entry name" value="Activating enzymes of the ubiquitin-like proteins"/>
    <property type="match status" value="1"/>
</dbReference>
<evidence type="ECO:0000256" key="5">
    <source>
        <dbReference type="ARBA" id="ARBA00022786"/>
    </source>
</evidence>
<evidence type="ECO:0000256" key="2">
    <source>
        <dbReference type="ARBA" id="ARBA00005673"/>
    </source>
</evidence>
<comment type="pathway">
    <text evidence="1 8">Protein modification; protein sumoylation.</text>
</comment>
<dbReference type="Gene3D" id="3.10.290.20">
    <property type="entry name" value="Ubiquitin-like 2 activating enzyme e1b. Chain: B, domain 3"/>
    <property type="match status" value="1"/>
</dbReference>
<feature type="region of interest" description="Disordered" evidence="9">
    <location>
        <begin position="567"/>
        <end position="612"/>
    </location>
</feature>
<dbReference type="InterPro" id="IPR035985">
    <property type="entry name" value="Ubiquitin-activating_enz"/>
</dbReference>
<dbReference type="InterPro" id="IPR019572">
    <property type="entry name" value="UBA_E1_SCCH"/>
</dbReference>
<name>A0ABP1B8E7_9BRYO</name>
<dbReference type="EMBL" id="OZ023703">
    <property type="protein sequence ID" value="CAK9871429.1"/>
    <property type="molecule type" value="Genomic_DNA"/>
</dbReference>
<evidence type="ECO:0000256" key="1">
    <source>
        <dbReference type="ARBA" id="ARBA00004718"/>
    </source>
</evidence>
<dbReference type="InterPro" id="IPR023318">
    <property type="entry name" value="Ub_act_enz_dom_a_sf"/>
</dbReference>
<dbReference type="InterPro" id="IPR000594">
    <property type="entry name" value="ThiF_NAD_FAD-bd"/>
</dbReference>
<feature type="domain" description="Ubiquitin-activating enzyme SCCH" evidence="11">
    <location>
        <begin position="324"/>
        <end position="372"/>
    </location>
</feature>
<evidence type="ECO:0000259" key="12">
    <source>
        <dbReference type="Pfam" id="PF14732"/>
    </source>
</evidence>
<dbReference type="InterPro" id="IPR030661">
    <property type="entry name" value="Uba2"/>
</dbReference>
<dbReference type="Pfam" id="PF00899">
    <property type="entry name" value="ThiF"/>
    <property type="match status" value="1"/>
</dbReference>
<gene>
    <name evidence="13" type="ORF">CSSPJE1EN2_LOCUS14097</name>
</gene>
<evidence type="ECO:0000313" key="13">
    <source>
        <dbReference type="EMBL" id="CAK9871429.1"/>
    </source>
</evidence>
<evidence type="ECO:0000256" key="8">
    <source>
        <dbReference type="PIRNR" id="PIRNR039133"/>
    </source>
</evidence>
<accession>A0ABP1B8E7</accession>
<evidence type="ECO:0000256" key="4">
    <source>
        <dbReference type="ARBA" id="ARBA00022741"/>
    </source>
</evidence>
<dbReference type="InterPro" id="IPR045886">
    <property type="entry name" value="ThiF/MoeB/HesA"/>
</dbReference>
<feature type="domain" description="Ubiquitin/SUMO-activating enzyme ubiquitin-like" evidence="12">
    <location>
        <begin position="445"/>
        <end position="537"/>
    </location>
</feature>
<evidence type="ECO:0000313" key="14">
    <source>
        <dbReference type="Proteomes" id="UP001497522"/>
    </source>
</evidence>
<keyword evidence="4 8" id="KW-0547">Nucleotide-binding</keyword>
<dbReference type="PIRSF" id="PIRSF039133">
    <property type="entry name" value="SUMO_E1B"/>
    <property type="match status" value="1"/>
</dbReference>
<dbReference type="Gene3D" id="1.10.10.520">
    <property type="entry name" value="Ubiquitin activating enzymes (Uba3). Chain: B, domain 2"/>
    <property type="match status" value="1"/>
</dbReference>
<sequence>MGSEEERIAIEKEKVLMVGAGGIGCELLKTLALTGFKHIHLIDMDTIEVSNLNRQFLFRKSHVGQSKAKVAREAVLKFRPGVDIVAHHGNVKNAEFDIDFFKQFSVVLNGLDNLEARRHVNRLCLAAGVPLVESGTTGYLGQVTVHIKGKTECYECQPKPAPKSYPVCTITSTPSKLIHCIVWAKELALAKLFGDKSQANELDVRPSVLADAKADTNEVGNDADFFELRRGESTWQFAGRVFDRIFGYNIETALQNEDTWKARRRPDPLYLDKILPPEEFTAEENGNGEIENPTVSAMVTLGLKNPQKIWDVQENARVFLETIQLFFKRRSKDIGKLVFDKDDQLAVEFVTAAANLRAHSFGIPIQSLFEAKGMAGNIIHAIATTNACIAGLIVLEALKLLTKRTEQCRMTYCVEHPTRKMLLVPVEPAEPNPHCYVCSETPLVLEVNTVTATMRDVIEKVLKRKLGVDSPVIMQGSSLLYETGDDLEEDMAAHYASLLNKSLASYPTPITTGVVLTVEDYHQDFRCSLHVKHRETFDEEKEPDGMLITGDIASVVNTDDTVQPKIVADEDLSNKVENGHGEDDDDDDDDMVMFTPETLAGAKRKLEEEESLPVEKRLKIEQLPAMS</sequence>
<keyword evidence="6 8" id="KW-0862">Zinc</keyword>
<dbReference type="CDD" id="cd01489">
    <property type="entry name" value="Uba2_SUMO"/>
    <property type="match status" value="1"/>
</dbReference>
<feature type="compositionally biased region" description="Basic and acidic residues" evidence="9">
    <location>
        <begin position="572"/>
        <end position="581"/>
    </location>
</feature>
<dbReference type="InterPro" id="IPR028077">
    <property type="entry name" value="UAE_UbL_dom"/>
</dbReference>
<reference evidence="13 14" key="1">
    <citation type="submission" date="2024-03" db="EMBL/GenBank/DDBJ databases">
        <authorList>
            <consortium name="ELIXIR-Norway"/>
            <consortium name="Elixir Norway"/>
        </authorList>
    </citation>
    <scope>NUCLEOTIDE SEQUENCE [LARGE SCALE GENOMIC DNA]</scope>
</reference>
<dbReference type="PROSITE" id="PS51257">
    <property type="entry name" value="PROKAR_LIPOPROTEIN"/>
    <property type="match status" value="1"/>
</dbReference>
<proteinExistence type="inferred from homology"/>
<dbReference type="Pfam" id="PF14732">
    <property type="entry name" value="UAE_UbL"/>
    <property type="match status" value="1"/>
</dbReference>
<keyword evidence="14" id="KW-1185">Reference proteome</keyword>
<dbReference type="InterPro" id="IPR042449">
    <property type="entry name" value="Ub-E1_IAD_1"/>
</dbReference>
<evidence type="ECO:0000259" key="10">
    <source>
        <dbReference type="Pfam" id="PF00899"/>
    </source>
</evidence>
<keyword evidence="3 8" id="KW-0479">Metal-binding</keyword>
<comment type="similarity">
    <text evidence="2 8">Belongs to the ubiquitin-activating E1 family.</text>
</comment>
<protein>
    <recommendedName>
        <fullName evidence="8">SUMO-activating enzyme subunit</fullName>
    </recommendedName>
</protein>
<evidence type="ECO:0000256" key="7">
    <source>
        <dbReference type="ARBA" id="ARBA00022840"/>
    </source>
</evidence>
<dbReference type="Proteomes" id="UP001497522">
    <property type="component" value="Chromosome 2"/>
</dbReference>
<feature type="compositionally biased region" description="Acidic residues" evidence="9">
    <location>
        <begin position="582"/>
        <end position="591"/>
    </location>
</feature>
<evidence type="ECO:0000259" key="11">
    <source>
        <dbReference type="Pfam" id="PF10585"/>
    </source>
</evidence>
<evidence type="ECO:0000256" key="6">
    <source>
        <dbReference type="ARBA" id="ARBA00022833"/>
    </source>
</evidence>
<evidence type="ECO:0000256" key="3">
    <source>
        <dbReference type="ARBA" id="ARBA00022723"/>
    </source>
</evidence>
<dbReference type="Gene3D" id="3.50.50.80">
    <property type="entry name" value="Ubiquitin-activating enzyme E1, inactive adenylation domain, subdomain 1"/>
    <property type="match status" value="1"/>
</dbReference>
<feature type="domain" description="THIF-type NAD/FAD binding fold" evidence="10">
    <location>
        <begin position="6"/>
        <end position="435"/>
    </location>
</feature>
<keyword evidence="5 8" id="KW-0833">Ubl conjugation pathway</keyword>
<dbReference type="PANTHER" id="PTHR10953:SF5">
    <property type="entry name" value="SUMO-ACTIVATING ENZYME SUBUNIT 2"/>
    <property type="match status" value="1"/>
</dbReference>
<dbReference type="Pfam" id="PF10585">
    <property type="entry name" value="UBA_E1_SCCH"/>
    <property type="match status" value="1"/>
</dbReference>
<evidence type="ECO:0000256" key="9">
    <source>
        <dbReference type="SAM" id="MobiDB-lite"/>
    </source>
</evidence>
<comment type="subunit">
    <text evidence="8">Heterodimer.</text>
</comment>